<dbReference type="PANTHER" id="PTHR11266:SF91">
    <property type="entry name" value="EXPRESSED PROTEIN"/>
    <property type="match status" value="1"/>
</dbReference>
<dbReference type="PANTHER" id="PTHR11266">
    <property type="entry name" value="PEROXISOMAL MEMBRANE PROTEIN 2, PXMP2 MPV17"/>
    <property type="match status" value="1"/>
</dbReference>
<dbReference type="GO" id="GO:0016020">
    <property type="term" value="C:membrane"/>
    <property type="evidence" value="ECO:0007669"/>
    <property type="project" value="UniProtKB-SubCell"/>
</dbReference>
<dbReference type="InParanoid" id="A0A090LYA3"/>
<dbReference type="InterPro" id="IPR007248">
    <property type="entry name" value="Mpv17_PMP22"/>
</dbReference>
<organism evidence="7 8">
    <name type="scientific">Ostreococcus tauri</name>
    <name type="common">Marine green alga</name>
    <dbReference type="NCBI Taxonomy" id="70448"/>
    <lineage>
        <taxon>Eukaryota</taxon>
        <taxon>Viridiplantae</taxon>
        <taxon>Chlorophyta</taxon>
        <taxon>Mamiellophyceae</taxon>
        <taxon>Mamiellales</taxon>
        <taxon>Bathycoccaceae</taxon>
        <taxon>Ostreococcus</taxon>
    </lineage>
</organism>
<dbReference type="GeneID" id="34945554"/>
<evidence type="ECO:0000256" key="2">
    <source>
        <dbReference type="ARBA" id="ARBA00006824"/>
    </source>
</evidence>
<reference evidence="7 8" key="2">
    <citation type="journal article" date="2014" name="BMC Genomics">
        <title>An improved genome of the model marine alga Ostreococcus tauri unfolds by assessing Illumina de novo assemblies.</title>
        <authorList>
            <person name="Blanc-Mathieu R."/>
            <person name="Verhelst B."/>
            <person name="Derelle E."/>
            <person name="Rombauts S."/>
            <person name="Bouget F.Y."/>
            <person name="Carre I."/>
            <person name="Chateau A."/>
            <person name="Eyre-Walker A."/>
            <person name="Grimsley N."/>
            <person name="Moreau H."/>
            <person name="Piegu B."/>
            <person name="Rivals E."/>
            <person name="Schackwitz W."/>
            <person name="Van de Peer Y."/>
            <person name="Piganeau G."/>
        </authorList>
    </citation>
    <scope>NUCLEOTIDE SEQUENCE [LARGE SCALE GENOMIC DNA]</scope>
    <source>
        <strain evidence="8">OTTH 0595 / CCAP 157/2 / RCC745</strain>
    </source>
</reference>
<dbReference type="RefSeq" id="XP_022838350.1">
    <property type="nucleotide sequence ID" value="XM_022985478.1"/>
</dbReference>
<name>A0A090LYA3_OSTTA</name>
<sequence length="198" mass="21895">METLASKPLLKNALICAALGCVGDSVAQRRESMVRARAKKDASAKVKKTAKGREVAADDDSHDFTRTLKQAMYNFFFYGPAQHYWYIQLARWFPGRAFAMSAESLAPFGAKVFLNQAVLGPVVVATFFLWGAVWSGDVSGYPAKVRRDALPTLRAGWSFWIPASSVNFALVPTRHQVLYMSACSIVWNVILSLNLNKA</sequence>
<dbReference type="EMBL" id="CAID01000001">
    <property type="protein sequence ID" value="CEF96875.1"/>
    <property type="molecule type" value="Genomic_DNA"/>
</dbReference>
<evidence type="ECO:0000256" key="3">
    <source>
        <dbReference type="ARBA" id="ARBA00022692"/>
    </source>
</evidence>
<keyword evidence="3 6" id="KW-0812">Transmembrane</keyword>
<evidence type="ECO:0000256" key="5">
    <source>
        <dbReference type="ARBA" id="ARBA00023136"/>
    </source>
</evidence>
<evidence type="ECO:0000256" key="6">
    <source>
        <dbReference type="RuleBase" id="RU363053"/>
    </source>
</evidence>
<evidence type="ECO:0000313" key="8">
    <source>
        <dbReference type="Proteomes" id="UP000009170"/>
    </source>
</evidence>
<gene>
    <name evidence="7" type="ORF">OT_ostta01g05750</name>
</gene>
<keyword evidence="4 6" id="KW-1133">Transmembrane helix</keyword>
<accession>A0A090LYA3</accession>
<feature type="transmembrane region" description="Helical" evidence="6">
    <location>
        <begin position="177"/>
        <end position="195"/>
    </location>
</feature>
<evidence type="ECO:0000256" key="4">
    <source>
        <dbReference type="ARBA" id="ARBA00022989"/>
    </source>
</evidence>
<dbReference type="AlphaFoldDB" id="A0A090LYA3"/>
<comment type="similarity">
    <text evidence="2 6">Belongs to the peroxisomal membrane protein PXMP2/4 family.</text>
</comment>
<dbReference type="GO" id="GO:0005737">
    <property type="term" value="C:cytoplasm"/>
    <property type="evidence" value="ECO:0007669"/>
    <property type="project" value="TreeGrafter"/>
</dbReference>
<evidence type="ECO:0000313" key="7">
    <source>
        <dbReference type="EMBL" id="CEF96875.1"/>
    </source>
</evidence>
<reference evidence="8" key="1">
    <citation type="journal article" date="2006" name="Proc. Natl. Acad. Sci. U.S.A.">
        <title>Genome analysis of the smallest free-living eukaryote Ostreococcus tauri unveils many unique features.</title>
        <authorList>
            <person name="Derelle E."/>
            <person name="Ferraz C."/>
            <person name="Rombauts S."/>
            <person name="Rouze P."/>
            <person name="Worden A.Z."/>
            <person name="Robbens S."/>
            <person name="Partensky F."/>
            <person name="Degroeve S."/>
            <person name="Echeynie S."/>
            <person name="Cooke R."/>
            <person name="Saeys Y."/>
            <person name="Wuyts J."/>
            <person name="Jabbari K."/>
            <person name="Bowler C."/>
            <person name="Panaud O."/>
            <person name="Piegu B."/>
            <person name="Ball S.G."/>
            <person name="Ral J.-P."/>
            <person name="Bouget F.-Y."/>
            <person name="Piganeau G."/>
            <person name="De Baets B."/>
            <person name="Picard A."/>
            <person name="Delseny M."/>
            <person name="Demaille J."/>
            <person name="Van de Peer Y."/>
            <person name="Moreau H."/>
        </authorList>
    </citation>
    <scope>NUCLEOTIDE SEQUENCE [LARGE SCALE GENOMIC DNA]</scope>
    <source>
        <strain evidence="8">OTTH 0595 / CCAP 157/2 / RCC745</strain>
    </source>
</reference>
<evidence type="ECO:0000256" key="1">
    <source>
        <dbReference type="ARBA" id="ARBA00004141"/>
    </source>
</evidence>
<feature type="transmembrane region" description="Helical" evidence="6">
    <location>
        <begin position="112"/>
        <end position="133"/>
    </location>
</feature>
<dbReference type="STRING" id="70448.A0A090LYA3"/>
<dbReference type="Pfam" id="PF04117">
    <property type="entry name" value="Mpv17_PMP22"/>
    <property type="match status" value="1"/>
</dbReference>
<comment type="subcellular location">
    <subcellularLocation>
        <location evidence="1">Membrane</location>
        <topology evidence="1">Multi-pass membrane protein</topology>
    </subcellularLocation>
</comment>
<proteinExistence type="inferred from homology"/>
<dbReference type="FunCoup" id="A0A090LYA3">
    <property type="interactions" value="500"/>
</dbReference>
<comment type="caution">
    <text evidence="7">The sequence shown here is derived from an EMBL/GenBank/DDBJ whole genome shotgun (WGS) entry which is preliminary data.</text>
</comment>
<dbReference type="KEGG" id="ota:OT_ostta01g05750"/>
<dbReference type="Proteomes" id="UP000009170">
    <property type="component" value="Unassembled WGS sequence"/>
</dbReference>
<protein>
    <submittedName>
        <fullName evidence="7">Mpv17/PMP22</fullName>
    </submittedName>
</protein>
<keyword evidence="8" id="KW-1185">Reference proteome</keyword>
<dbReference type="OrthoDB" id="430207at2759"/>
<keyword evidence="5 6" id="KW-0472">Membrane</keyword>